<feature type="compositionally biased region" description="Basic and acidic residues" evidence="1">
    <location>
        <begin position="182"/>
        <end position="196"/>
    </location>
</feature>
<feature type="region of interest" description="Disordered" evidence="1">
    <location>
        <begin position="1"/>
        <end position="203"/>
    </location>
</feature>
<feature type="compositionally biased region" description="Polar residues" evidence="1">
    <location>
        <begin position="93"/>
        <end position="106"/>
    </location>
</feature>
<protein>
    <submittedName>
        <fullName evidence="2">Uncharacterized protein</fullName>
    </submittedName>
</protein>
<dbReference type="OrthoDB" id="5389296at2759"/>
<keyword evidence="3" id="KW-1185">Reference proteome</keyword>
<dbReference type="HOGENOM" id="CLU_052200_0_0_1"/>
<sequence>MSPPPSTPTPRRFLLPKRAPPQSGGFLSTPRFAPPPPPSSLSVPLRSTQSRRQTLEALDDDEDEDKVDGSSVEGDDNQEGRGRAMDVLGDSIEVTSDESLSPSAGNSEDGMTAGELAEGSSPEDASTPPREIKRRKLSLSSPPPAFSSPSKNRSFEIGVEEDYNGGDITEEHPQSPLEIAQDDYHPSDAEGRRERAPQQPTFRPAPRFKLSEAESLGEGLPAAFSPQRRRAKYLTGGLAAQLQGWLSEAKREDERPGSSFRVTVLGVKAGRRMYMVSGTVNYGAEPRKVILAGEGRLTGLGGRGVVMEGSVVEIGQPVWDVQVDGEAWMVACDWTIL</sequence>
<dbReference type="AlphaFoldDB" id="A0A086T5V2"/>
<dbReference type="Proteomes" id="UP000029964">
    <property type="component" value="Unassembled WGS sequence"/>
</dbReference>
<dbReference type="STRING" id="857340.A0A086T5V2"/>
<accession>A0A086T5V2</accession>
<evidence type="ECO:0000256" key="1">
    <source>
        <dbReference type="SAM" id="MobiDB-lite"/>
    </source>
</evidence>
<evidence type="ECO:0000313" key="3">
    <source>
        <dbReference type="Proteomes" id="UP000029964"/>
    </source>
</evidence>
<organism evidence="2 3">
    <name type="scientific">Hapsidospora chrysogenum (strain ATCC 11550 / CBS 779.69 / DSM 880 / IAM 14645 / JCM 23072 / IMI 49137)</name>
    <name type="common">Acremonium chrysogenum</name>
    <dbReference type="NCBI Taxonomy" id="857340"/>
    <lineage>
        <taxon>Eukaryota</taxon>
        <taxon>Fungi</taxon>
        <taxon>Dikarya</taxon>
        <taxon>Ascomycota</taxon>
        <taxon>Pezizomycotina</taxon>
        <taxon>Sordariomycetes</taxon>
        <taxon>Hypocreomycetidae</taxon>
        <taxon>Hypocreales</taxon>
        <taxon>Bionectriaceae</taxon>
        <taxon>Hapsidospora</taxon>
    </lineage>
</organism>
<reference evidence="3" key="1">
    <citation type="journal article" date="2014" name="Genome Announc.">
        <title>Genome sequence and annotation of Acremonium chrysogenum, producer of the beta-lactam antibiotic cephalosporin C.</title>
        <authorList>
            <person name="Terfehr D."/>
            <person name="Dahlmann T.A."/>
            <person name="Specht T."/>
            <person name="Zadra I."/>
            <person name="Kuernsteiner H."/>
            <person name="Kueck U."/>
        </authorList>
    </citation>
    <scope>NUCLEOTIDE SEQUENCE [LARGE SCALE GENOMIC DNA]</scope>
    <source>
        <strain evidence="3">ATCC 11550 / CBS 779.69 / DSM 880 / IAM 14645 / JCM 23072 / IMI 49137</strain>
    </source>
</reference>
<proteinExistence type="predicted"/>
<gene>
    <name evidence="2" type="ORF">ACRE_044450</name>
</gene>
<dbReference type="EMBL" id="JPKY01000043">
    <property type="protein sequence ID" value="KFH44734.1"/>
    <property type="molecule type" value="Genomic_DNA"/>
</dbReference>
<name>A0A086T5V2_HAPC1</name>
<comment type="caution">
    <text evidence="2">The sequence shown here is derived from an EMBL/GenBank/DDBJ whole genome shotgun (WGS) entry which is preliminary data.</text>
</comment>
<evidence type="ECO:0000313" key="2">
    <source>
        <dbReference type="EMBL" id="KFH44734.1"/>
    </source>
</evidence>
<feature type="compositionally biased region" description="Acidic residues" evidence="1">
    <location>
        <begin position="57"/>
        <end position="66"/>
    </location>
</feature>